<dbReference type="EMBL" id="CP051774">
    <property type="protein sequence ID" value="QJE94677.1"/>
    <property type="molecule type" value="Genomic_DNA"/>
</dbReference>
<sequence length="387" mass="42348">MFRPFRKILFWLHLVAGVAAGLVILVMATSGTLLSFERQITESVDGYQVSMPIDVQKKGPEELFAALQAAEPGAAPTGMVVSYDPTQAVAFQFGKEKTLFLNPYSGEVLGEGAKGTRGFFQFVTGVHRWLAMKGESQKTGQAITSAAAVVFFFLILSGLVLWIPKRWTRRGLKVITLPQGGLKGRAWNWSWHNVLGFWFALPLLVICTTGLVIAYPWANALLFRAVGEEAPPPKGPPGGGKPGMGGRGPGSPQAGPVSTAGWNRAFEFAKESSETWKSIQFQFPQGKEAIFNVFDGHRGRPDLKQMVTVDLSTGELRKIEKFEEQSRGRQLRQWVRWAHTGEAGSWIGQAVAGLSAAAAVMLVWTGLALAWRRFFKKKSTVEAPLAE</sequence>
<dbReference type="PANTHER" id="PTHR34219">
    <property type="entry name" value="IRON-REGULATED INNER MEMBRANE PROTEIN-RELATED"/>
    <property type="match status" value="1"/>
</dbReference>
<feature type="transmembrane region" description="Helical" evidence="2">
    <location>
        <begin position="142"/>
        <end position="163"/>
    </location>
</feature>
<dbReference type="Pfam" id="PF03929">
    <property type="entry name" value="PepSY_TM"/>
    <property type="match status" value="1"/>
</dbReference>
<proteinExistence type="predicted"/>
<evidence type="ECO:0000313" key="4">
    <source>
        <dbReference type="Proteomes" id="UP000501812"/>
    </source>
</evidence>
<accession>A0A858RD06</accession>
<dbReference type="RefSeq" id="WP_169452898.1">
    <property type="nucleotide sequence ID" value="NZ_CP051774.1"/>
</dbReference>
<protein>
    <submittedName>
        <fullName evidence="3">PepSY domain-containing protein</fullName>
    </submittedName>
</protein>
<evidence type="ECO:0000313" key="3">
    <source>
        <dbReference type="EMBL" id="QJE94677.1"/>
    </source>
</evidence>
<keyword evidence="2" id="KW-0812">Transmembrane</keyword>
<organism evidence="3 4">
    <name type="scientific">Luteolibacter luteus</name>
    <dbReference type="NCBI Taxonomy" id="2728835"/>
    <lineage>
        <taxon>Bacteria</taxon>
        <taxon>Pseudomonadati</taxon>
        <taxon>Verrucomicrobiota</taxon>
        <taxon>Verrucomicrobiia</taxon>
        <taxon>Verrucomicrobiales</taxon>
        <taxon>Verrucomicrobiaceae</taxon>
        <taxon>Luteolibacter</taxon>
    </lineage>
</organism>
<dbReference type="AlphaFoldDB" id="A0A858RD06"/>
<keyword evidence="2" id="KW-0472">Membrane</keyword>
<dbReference type="Proteomes" id="UP000501812">
    <property type="component" value="Chromosome"/>
</dbReference>
<reference evidence="3 4" key="1">
    <citation type="submission" date="2020-04" db="EMBL/GenBank/DDBJ databases">
        <title>Luteolibacter sp. G-1-1-1 isolated from soil.</title>
        <authorList>
            <person name="Dahal R.H."/>
        </authorList>
    </citation>
    <scope>NUCLEOTIDE SEQUENCE [LARGE SCALE GENOMIC DNA]</scope>
    <source>
        <strain evidence="3 4">G-1-1-1</strain>
    </source>
</reference>
<dbReference type="KEGG" id="luo:HHL09_02405"/>
<dbReference type="InterPro" id="IPR005625">
    <property type="entry name" value="PepSY-ass_TM"/>
</dbReference>
<feature type="region of interest" description="Disordered" evidence="1">
    <location>
        <begin position="231"/>
        <end position="256"/>
    </location>
</feature>
<evidence type="ECO:0000256" key="1">
    <source>
        <dbReference type="SAM" id="MobiDB-lite"/>
    </source>
</evidence>
<evidence type="ECO:0000256" key="2">
    <source>
        <dbReference type="SAM" id="Phobius"/>
    </source>
</evidence>
<gene>
    <name evidence="3" type="ORF">HHL09_02405</name>
</gene>
<feature type="transmembrane region" description="Helical" evidence="2">
    <location>
        <begin position="346"/>
        <end position="371"/>
    </location>
</feature>
<keyword evidence="4" id="KW-1185">Reference proteome</keyword>
<feature type="transmembrane region" description="Helical" evidence="2">
    <location>
        <begin position="195"/>
        <end position="218"/>
    </location>
</feature>
<name>A0A858RD06_9BACT</name>
<feature type="compositionally biased region" description="Gly residues" evidence="1">
    <location>
        <begin position="237"/>
        <end position="249"/>
    </location>
</feature>
<keyword evidence="2" id="KW-1133">Transmembrane helix</keyword>